<sequence>VESVGQYDINLEAQDMEQLLVDWLSELLFLHGANNMVFGFFKVDLDEKKNRLSAHVFGEPFNISKHKIGVEIKAVTYHMLEVRNKRPYHVQILFDI</sequence>
<dbReference type="InterPro" id="IPR002804">
    <property type="entry name" value="Archease"/>
</dbReference>
<feature type="non-terminal residue" evidence="6">
    <location>
        <position position="1"/>
    </location>
</feature>
<dbReference type="PANTHER" id="PTHR12682">
    <property type="entry name" value="ARCHEASE"/>
    <property type="match status" value="1"/>
</dbReference>
<evidence type="ECO:0000256" key="3">
    <source>
        <dbReference type="ARBA" id="ARBA00022723"/>
    </source>
</evidence>
<evidence type="ECO:0000313" key="6">
    <source>
        <dbReference type="EMBL" id="GAI42821.1"/>
    </source>
</evidence>
<evidence type="ECO:0000256" key="1">
    <source>
        <dbReference type="ARBA" id="ARBA00007963"/>
    </source>
</evidence>
<dbReference type="InterPro" id="IPR023572">
    <property type="entry name" value="Archease_dom"/>
</dbReference>
<proteinExistence type="inferred from homology"/>
<comment type="caution">
    <text evidence="6">The sequence shown here is derived from an EMBL/GenBank/DDBJ whole genome shotgun (WGS) entry which is preliminary data.</text>
</comment>
<keyword evidence="4" id="KW-0106">Calcium</keyword>
<protein>
    <recommendedName>
        <fullName evidence="5">Archease domain-containing protein</fullName>
    </recommendedName>
</protein>
<dbReference type="InterPro" id="IPR036820">
    <property type="entry name" value="Archease_dom_sf"/>
</dbReference>
<dbReference type="EMBL" id="BARV01029249">
    <property type="protein sequence ID" value="GAI42821.1"/>
    <property type="molecule type" value="Genomic_DNA"/>
</dbReference>
<evidence type="ECO:0000256" key="2">
    <source>
        <dbReference type="ARBA" id="ARBA00022694"/>
    </source>
</evidence>
<keyword evidence="3" id="KW-0479">Metal-binding</keyword>
<reference evidence="6" key="1">
    <citation type="journal article" date="2014" name="Front. Microbiol.">
        <title>High frequency of phylogenetically diverse reductive dehalogenase-homologous genes in deep subseafloor sedimentary metagenomes.</title>
        <authorList>
            <person name="Kawai M."/>
            <person name="Futagami T."/>
            <person name="Toyoda A."/>
            <person name="Takaki Y."/>
            <person name="Nishi S."/>
            <person name="Hori S."/>
            <person name="Arai W."/>
            <person name="Tsubouchi T."/>
            <person name="Morono Y."/>
            <person name="Uchiyama I."/>
            <person name="Ito T."/>
            <person name="Fujiyama A."/>
            <person name="Inagaki F."/>
            <person name="Takami H."/>
        </authorList>
    </citation>
    <scope>NUCLEOTIDE SEQUENCE</scope>
    <source>
        <strain evidence="6">Expedition CK06-06</strain>
    </source>
</reference>
<accession>X1PJW3</accession>
<dbReference type="AlphaFoldDB" id="X1PJW3"/>
<organism evidence="6">
    <name type="scientific">marine sediment metagenome</name>
    <dbReference type="NCBI Taxonomy" id="412755"/>
    <lineage>
        <taxon>unclassified sequences</taxon>
        <taxon>metagenomes</taxon>
        <taxon>ecological metagenomes</taxon>
    </lineage>
</organism>
<feature type="domain" description="Archease" evidence="5">
    <location>
        <begin position="5"/>
        <end position="96"/>
    </location>
</feature>
<name>X1PJW3_9ZZZZ</name>
<comment type="similarity">
    <text evidence="1">Belongs to the archease family.</text>
</comment>
<dbReference type="Pfam" id="PF01951">
    <property type="entry name" value="Archease"/>
    <property type="match status" value="1"/>
</dbReference>
<dbReference type="SUPFAM" id="SSF69819">
    <property type="entry name" value="MTH1598-like"/>
    <property type="match status" value="1"/>
</dbReference>
<evidence type="ECO:0000259" key="5">
    <source>
        <dbReference type="Pfam" id="PF01951"/>
    </source>
</evidence>
<dbReference type="Gene3D" id="3.55.10.10">
    <property type="entry name" value="Archease domain"/>
    <property type="match status" value="1"/>
</dbReference>
<dbReference type="GO" id="GO:0046872">
    <property type="term" value="F:metal ion binding"/>
    <property type="evidence" value="ECO:0007669"/>
    <property type="project" value="UniProtKB-KW"/>
</dbReference>
<dbReference type="PANTHER" id="PTHR12682:SF11">
    <property type="entry name" value="PROTEIN ARCHEASE"/>
    <property type="match status" value="1"/>
</dbReference>
<dbReference type="GO" id="GO:0008033">
    <property type="term" value="P:tRNA processing"/>
    <property type="evidence" value="ECO:0007669"/>
    <property type="project" value="UniProtKB-KW"/>
</dbReference>
<evidence type="ECO:0000256" key="4">
    <source>
        <dbReference type="ARBA" id="ARBA00022837"/>
    </source>
</evidence>
<gene>
    <name evidence="6" type="ORF">S06H3_46676</name>
</gene>
<keyword evidence="2" id="KW-0819">tRNA processing</keyword>